<feature type="domain" description="HTH crp-type" evidence="4">
    <location>
        <begin position="157"/>
        <end position="231"/>
    </location>
</feature>
<dbReference type="Gene3D" id="2.60.120.10">
    <property type="entry name" value="Jelly Rolls"/>
    <property type="match status" value="1"/>
</dbReference>
<dbReference type="GO" id="GO:0003700">
    <property type="term" value="F:DNA-binding transcription factor activity"/>
    <property type="evidence" value="ECO:0007669"/>
    <property type="project" value="TreeGrafter"/>
</dbReference>
<dbReference type="GO" id="GO:0005829">
    <property type="term" value="C:cytosol"/>
    <property type="evidence" value="ECO:0007669"/>
    <property type="project" value="TreeGrafter"/>
</dbReference>
<sequence>MTRMSTHAELVTCRACPVRRLALFSPFSDDELDAVSRLRRGMRHVGEGEEIAKPDRRGDELYTLFSGWALRYRDFGDGERHIASIYLPGDFIDVTVAIQTDNHYGVTAVTPATLCVFPRGEMMRRMEDFPRLAMALAWLSAREASASREAMLAAGHLSAYQRVGHMLLDIHTRMRWRDGVRDGSCRFPLRQQDIADHLGLSTEHVNRVLRELRDKELAQISERRLTIPDTHALARLVDWDDAYLAPRPIF</sequence>
<dbReference type="SUPFAM" id="SSF51206">
    <property type="entry name" value="cAMP-binding domain-like"/>
    <property type="match status" value="1"/>
</dbReference>
<dbReference type="Pfam" id="PF00027">
    <property type="entry name" value="cNMP_binding"/>
    <property type="match status" value="1"/>
</dbReference>
<dbReference type="CDD" id="cd00038">
    <property type="entry name" value="CAP_ED"/>
    <property type="match status" value="1"/>
</dbReference>
<protein>
    <recommendedName>
        <fullName evidence="4">HTH crp-type domain-containing protein</fullName>
    </recommendedName>
</protein>
<gene>
    <name evidence="5" type="ORF">CVT23_11865</name>
</gene>
<name>A0A2M9G1Y2_9PROT</name>
<dbReference type="Proteomes" id="UP000229498">
    <property type="component" value="Unassembled WGS sequence"/>
</dbReference>
<dbReference type="OrthoDB" id="7584044at2"/>
<organism evidence="5 6">
    <name type="scientific">Minwuia thermotolerans</name>
    <dbReference type="NCBI Taxonomy" id="2056226"/>
    <lineage>
        <taxon>Bacteria</taxon>
        <taxon>Pseudomonadati</taxon>
        <taxon>Pseudomonadota</taxon>
        <taxon>Alphaproteobacteria</taxon>
        <taxon>Minwuiales</taxon>
        <taxon>Minwuiaceae</taxon>
        <taxon>Minwuia</taxon>
    </lineage>
</organism>
<keyword evidence="2" id="KW-0238">DNA-binding</keyword>
<evidence type="ECO:0000259" key="4">
    <source>
        <dbReference type="PROSITE" id="PS51063"/>
    </source>
</evidence>
<proteinExistence type="predicted"/>
<dbReference type="SUPFAM" id="SSF46785">
    <property type="entry name" value="Winged helix' DNA-binding domain"/>
    <property type="match status" value="1"/>
</dbReference>
<evidence type="ECO:0000313" key="6">
    <source>
        <dbReference type="Proteomes" id="UP000229498"/>
    </source>
</evidence>
<dbReference type="PROSITE" id="PS51063">
    <property type="entry name" value="HTH_CRP_2"/>
    <property type="match status" value="1"/>
</dbReference>
<evidence type="ECO:0000256" key="2">
    <source>
        <dbReference type="ARBA" id="ARBA00023125"/>
    </source>
</evidence>
<dbReference type="InterPro" id="IPR018490">
    <property type="entry name" value="cNMP-bd_dom_sf"/>
</dbReference>
<dbReference type="PANTHER" id="PTHR24567">
    <property type="entry name" value="CRP FAMILY TRANSCRIPTIONAL REGULATORY PROTEIN"/>
    <property type="match status" value="1"/>
</dbReference>
<dbReference type="InterPro" id="IPR014710">
    <property type="entry name" value="RmlC-like_jellyroll"/>
</dbReference>
<reference evidence="5 6" key="1">
    <citation type="submission" date="2017-11" db="EMBL/GenBank/DDBJ databases">
        <title>Draft genome sequence of Rhizobiales bacterium SY3-13.</title>
        <authorList>
            <person name="Sun C."/>
        </authorList>
    </citation>
    <scope>NUCLEOTIDE SEQUENCE [LARGE SCALE GENOMIC DNA]</scope>
    <source>
        <strain evidence="5 6">SY3-13</strain>
    </source>
</reference>
<dbReference type="Pfam" id="PF13545">
    <property type="entry name" value="HTH_Crp_2"/>
    <property type="match status" value="1"/>
</dbReference>
<dbReference type="InterPro" id="IPR012318">
    <property type="entry name" value="HTH_CRP"/>
</dbReference>
<evidence type="ECO:0000256" key="1">
    <source>
        <dbReference type="ARBA" id="ARBA00023015"/>
    </source>
</evidence>
<dbReference type="InterPro" id="IPR036388">
    <property type="entry name" value="WH-like_DNA-bd_sf"/>
</dbReference>
<accession>A0A2M9G1Y2</accession>
<dbReference type="RefSeq" id="WP_109793753.1">
    <property type="nucleotide sequence ID" value="NZ_PHIG01000032.1"/>
</dbReference>
<dbReference type="SMART" id="SM00100">
    <property type="entry name" value="cNMP"/>
    <property type="match status" value="1"/>
</dbReference>
<dbReference type="Gene3D" id="1.10.10.10">
    <property type="entry name" value="Winged helix-like DNA-binding domain superfamily/Winged helix DNA-binding domain"/>
    <property type="match status" value="1"/>
</dbReference>
<keyword evidence="1" id="KW-0805">Transcription regulation</keyword>
<dbReference type="GO" id="GO:0003677">
    <property type="term" value="F:DNA binding"/>
    <property type="evidence" value="ECO:0007669"/>
    <property type="project" value="UniProtKB-KW"/>
</dbReference>
<dbReference type="PRINTS" id="PR00034">
    <property type="entry name" value="HTHCRP"/>
</dbReference>
<evidence type="ECO:0000256" key="3">
    <source>
        <dbReference type="ARBA" id="ARBA00023163"/>
    </source>
</evidence>
<comment type="caution">
    <text evidence="5">The sequence shown here is derived from an EMBL/GenBank/DDBJ whole genome shotgun (WGS) entry which is preliminary data.</text>
</comment>
<dbReference type="PANTHER" id="PTHR24567:SF68">
    <property type="entry name" value="DNA-BINDING TRANSCRIPTIONAL DUAL REGULATOR CRP"/>
    <property type="match status" value="1"/>
</dbReference>
<dbReference type="InterPro" id="IPR000595">
    <property type="entry name" value="cNMP-bd_dom"/>
</dbReference>
<dbReference type="InterPro" id="IPR050397">
    <property type="entry name" value="Env_Response_Regulators"/>
</dbReference>
<dbReference type="EMBL" id="PHIG01000032">
    <property type="protein sequence ID" value="PJK29728.1"/>
    <property type="molecule type" value="Genomic_DNA"/>
</dbReference>
<dbReference type="InterPro" id="IPR036390">
    <property type="entry name" value="WH_DNA-bd_sf"/>
</dbReference>
<keyword evidence="6" id="KW-1185">Reference proteome</keyword>
<evidence type="ECO:0000313" key="5">
    <source>
        <dbReference type="EMBL" id="PJK29728.1"/>
    </source>
</evidence>
<dbReference type="SMART" id="SM00419">
    <property type="entry name" value="HTH_CRP"/>
    <property type="match status" value="1"/>
</dbReference>
<keyword evidence="3" id="KW-0804">Transcription</keyword>
<dbReference type="AlphaFoldDB" id="A0A2M9G1Y2"/>